<dbReference type="STRING" id="469381.Dpep_1890"/>
<protein>
    <recommendedName>
        <fullName evidence="3">DUF4390 domain-containing protein</fullName>
    </recommendedName>
</protein>
<reference evidence="1 2" key="1">
    <citation type="journal article" date="2010" name="Stand. Genomic Sci.">
        <title>Permanent draft genome sequence of Dethiosulfovibrio peptidovorans type strain (SEBR 4207).</title>
        <authorList>
            <person name="Labutti K."/>
            <person name="Mayilraj S."/>
            <person name="Clum A."/>
            <person name="Lucas S."/>
            <person name="Glavina Del Rio T."/>
            <person name="Nolan M."/>
            <person name="Tice H."/>
            <person name="Cheng J.F."/>
            <person name="Pitluck S."/>
            <person name="Liolios K."/>
            <person name="Ivanova N."/>
            <person name="Mavromatis K."/>
            <person name="Mikhailova N."/>
            <person name="Pati A."/>
            <person name="Goodwin L."/>
            <person name="Chen A."/>
            <person name="Palaniappan K."/>
            <person name="Land M."/>
            <person name="Hauser L."/>
            <person name="Chang Y.J."/>
            <person name="Jeffries C.D."/>
            <person name="Rohde M."/>
            <person name="Spring S."/>
            <person name="Goker M."/>
            <person name="Woyke T."/>
            <person name="Bristow J."/>
            <person name="Eisen J.A."/>
            <person name="Markowitz V."/>
            <person name="Hugenholtz P."/>
            <person name="Kyrpides N.C."/>
            <person name="Klenk H.P."/>
            <person name="Lapidus A."/>
        </authorList>
    </citation>
    <scope>NUCLEOTIDE SEQUENCE [LARGE SCALE GENOMIC DNA]</scope>
    <source>
        <strain evidence="1 2">DSM 11002</strain>
    </source>
</reference>
<dbReference type="Proteomes" id="UP000006427">
    <property type="component" value="Unassembled WGS sequence"/>
</dbReference>
<sequence>MINRMIKIFSFSLVVSVLFVVGAPCWGLSFDDLEVDRSSVVWVEGQVMGDMVLGAKAKLIFLFMDRRLCDVARVDRGDLPEWLTWNLQYESAARRGKREFFLLRYEAIKNWEFDPTKIKVGGYKLKMTDVLSRKDMVNVGPLSSGTLATLAFSVPRSFLKPGHSLEIVYGDWATDWIVPRR</sequence>
<comment type="caution">
    <text evidence="1">The sequence shown here is derived from an EMBL/GenBank/DDBJ whole genome shotgun (WGS) entry which is preliminary data.</text>
</comment>
<accession>D2Z8W7</accession>
<dbReference type="AlphaFoldDB" id="D2Z8W7"/>
<evidence type="ECO:0008006" key="3">
    <source>
        <dbReference type="Google" id="ProtNLM"/>
    </source>
</evidence>
<evidence type="ECO:0000313" key="1">
    <source>
        <dbReference type="EMBL" id="EFC91914.1"/>
    </source>
</evidence>
<evidence type="ECO:0000313" key="2">
    <source>
        <dbReference type="Proteomes" id="UP000006427"/>
    </source>
</evidence>
<dbReference type="PaxDb" id="469381-Dpep_1890"/>
<gene>
    <name evidence="1" type="ORF">Dpep_1890</name>
</gene>
<proteinExistence type="predicted"/>
<organism evidence="1 2">
    <name type="scientific">Dethiosulfovibrio peptidovorans DSM 11002</name>
    <dbReference type="NCBI Taxonomy" id="469381"/>
    <lineage>
        <taxon>Bacteria</taxon>
        <taxon>Thermotogati</taxon>
        <taxon>Synergistota</taxon>
        <taxon>Synergistia</taxon>
        <taxon>Synergistales</taxon>
        <taxon>Dethiosulfovibrionaceae</taxon>
        <taxon>Dethiosulfovibrio</taxon>
    </lineage>
</organism>
<dbReference type="EMBL" id="ABTR02000001">
    <property type="protein sequence ID" value="EFC91914.1"/>
    <property type="molecule type" value="Genomic_DNA"/>
</dbReference>
<name>D2Z8W7_9BACT</name>
<keyword evidence="2" id="KW-1185">Reference proteome</keyword>
<dbReference type="eggNOG" id="ENOG5032WXR">
    <property type="taxonomic scope" value="Bacteria"/>
</dbReference>